<dbReference type="GO" id="GO:0008643">
    <property type="term" value="P:carbohydrate transport"/>
    <property type="evidence" value="ECO:0007669"/>
    <property type="project" value="InterPro"/>
</dbReference>
<dbReference type="Pfam" id="PF00395">
    <property type="entry name" value="SLH"/>
    <property type="match status" value="1"/>
</dbReference>
<dbReference type="Pfam" id="PF04966">
    <property type="entry name" value="OprB"/>
    <property type="match status" value="1"/>
</dbReference>
<accession>A0A9X4MHI9</accession>
<evidence type="ECO:0000256" key="1">
    <source>
        <dbReference type="ARBA" id="ARBA00008769"/>
    </source>
</evidence>
<keyword evidence="5" id="KW-1185">Reference proteome</keyword>
<dbReference type="GO" id="GO:0015288">
    <property type="term" value="F:porin activity"/>
    <property type="evidence" value="ECO:0007669"/>
    <property type="project" value="InterPro"/>
</dbReference>
<dbReference type="RefSeq" id="WP_009628488.1">
    <property type="nucleotide sequence ID" value="NZ_VBTY01000172.1"/>
</dbReference>
<dbReference type="Gene3D" id="2.40.160.180">
    <property type="entry name" value="Carbohydrate-selective porin OprB"/>
    <property type="match status" value="1"/>
</dbReference>
<dbReference type="PANTHER" id="PTHR43308:SF1">
    <property type="entry name" value="OUTER MEMBRANE PROTEIN ALPHA"/>
    <property type="match status" value="1"/>
</dbReference>
<dbReference type="InterPro" id="IPR051465">
    <property type="entry name" value="Cell_Envelope_Struct_Comp"/>
</dbReference>
<dbReference type="InterPro" id="IPR038673">
    <property type="entry name" value="OprB_sf"/>
</dbReference>
<feature type="domain" description="SLH" evidence="3">
    <location>
        <begin position="109"/>
        <end position="173"/>
    </location>
</feature>
<dbReference type="InterPro" id="IPR001119">
    <property type="entry name" value="SLH_dom"/>
</dbReference>
<dbReference type="AlphaFoldDB" id="A0A9X4MHI9"/>
<dbReference type="Proteomes" id="UP001152872">
    <property type="component" value="Unassembled WGS sequence"/>
</dbReference>
<sequence length="644" mass="69612">MNFKIYSAFLVASSILSPLLDIGFIDNRALALESSQNLNGNQTIATFLKHSDPNSLNSQPLEPSDRIPDYLAPTEPNQTFVPINAPINDPINAQINAQINTQINTSINSVSQLSDIKTTDWAFTALQSLVERYGCIAGYPDQSYRGKQAIARYEFAAGLNACLDKINEILSAGLADKISQTDLATLKKLQAEFAPELSMLRGRVEALETKSSQIATQQFSTTTKLNILSSFNLSSAFSSGNILAEGLPIAGSIPVARFAARNPITGSPIVGTITGKPNTTLSYSNYLLLTSSFTGSDSLNLILAMGNGNPPSSFYSSAGFSSTFGVPYADSNPVLPSAANTVGLFEFFYSFPINDNLRLQVGPRILPFRQFDVNRFTSVINGAGGLNSYQSPLANSGLSGAGAILNWRMSEQFLLKAGYLARNDSSFTYFTDSANNPNRGLFGGSNQILTELTYSPSDALNLRFLYSRTYNQAPPAAPLGQPNFPFFLTYSVRGVVDDGFGGRLQDSTGDNFVFNFDWLLNKSLGLFGRYSYSSFRIAPVNLAIAGGNVNLQAFQFGLAFPDLGKEGALGTISLSIPFQVLSGRNFLVAGNGDGGTQYDLELTYSYPIQKFITLTPSLFATFNANNFSSNPTIWGAVLRTQFLF</sequence>
<comment type="similarity">
    <text evidence="1 2">Belongs to the OprB family.</text>
</comment>
<comment type="caution">
    <text evidence="4">The sequence shown here is derived from an EMBL/GenBank/DDBJ whole genome shotgun (WGS) entry which is preliminary data.</text>
</comment>
<organism evidence="4 5">
    <name type="scientific">Pseudanabaena catenata USMAC16</name>
    <dbReference type="NCBI Taxonomy" id="1855837"/>
    <lineage>
        <taxon>Bacteria</taxon>
        <taxon>Bacillati</taxon>
        <taxon>Cyanobacteriota</taxon>
        <taxon>Cyanophyceae</taxon>
        <taxon>Pseudanabaenales</taxon>
        <taxon>Pseudanabaenaceae</taxon>
        <taxon>Pseudanabaena</taxon>
    </lineage>
</organism>
<evidence type="ECO:0000256" key="2">
    <source>
        <dbReference type="RuleBase" id="RU363072"/>
    </source>
</evidence>
<dbReference type="EMBL" id="VBTY01000172">
    <property type="protein sequence ID" value="MDG3496314.1"/>
    <property type="molecule type" value="Genomic_DNA"/>
</dbReference>
<dbReference type="GO" id="GO:0016020">
    <property type="term" value="C:membrane"/>
    <property type="evidence" value="ECO:0007669"/>
    <property type="project" value="InterPro"/>
</dbReference>
<reference evidence="4" key="1">
    <citation type="submission" date="2019-05" db="EMBL/GenBank/DDBJ databases">
        <title>Whole genome sequencing of Pseudanabaena catenata USMAC16.</title>
        <authorList>
            <person name="Khan Z."/>
            <person name="Omar W.M."/>
            <person name="Convey P."/>
            <person name="Merican F."/>
            <person name="Najimudin N."/>
        </authorList>
    </citation>
    <scope>NUCLEOTIDE SEQUENCE</scope>
    <source>
        <strain evidence="4">USMAC16</strain>
    </source>
</reference>
<evidence type="ECO:0000313" key="5">
    <source>
        <dbReference type="Proteomes" id="UP001152872"/>
    </source>
</evidence>
<dbReference type="InterPro" id="IPR047684">
    <property type="entry name" value="Por_som-like"/>
</dbReference>
<proteinExistence type="inferred from homology"/>
<gene>
    <name evidence="4" type="ORF">FEV09_17365</name>
</gene>
<evidence type="ECO:0000259" key="3">
    <source>
        <dbReference type="PROSITE" id="PS51272"/>
    </source>
</evidence>
<protein>
    <submittedName>
        <fullName evidence="4">Iron uptake porin</fullName>
    </submittedName>
</protein>
<dbReference type="PROSITE" id="PS51272">
    <property type="entry name" value="SLH"/>
    <property type="match status" value="1"/>
</dbReference>
<dbReference type="PANTHER" id="PTHR43308">
    <property type="entry name" value="OUTER MEMBRANE PROTEIN ALPHA-RELATED"/>
    <property type="match status" value="1"/>
</dbReference>
<dbReference type="InterPro" id="IPR007049">
    <property type="entry name" value="Carb-sel_porin_OprB"/>
</dbReference>
<evidence type="ECO:0000313" key="4">
    <source>
        <dbReference type="EMBL" id="MDG3496314.1"/>
    </source>
</evidence>
<dbReference type="NCBIfam" id="NF033921">
    <property type="entry name" value="por_somb"/>
    <property type="match status" value="1"/>
</dbReference>
<name>A0A9X4MHI9_9CYAN</name>